<feature type="compositionally biased region" description="Basic and acidic residues" evidence="1">
    <location>
        <begin position="103"/>
        <end position="114"/>
    </location>
</feature>
<evidence type="ECO:0000313" key="2">
    <source>
        <dbReference type="EMBL" id="MBW71252.1"/>
    </source>
</evidence>
<dbReference type="EMBL" id="GGFL01007074">
    <property type="protein sequence ID" value="MBW71252.1"/>
    <property type="molecule type" value="Transcribed_RNA"/>
</dbReference>
<evidence type="ECO:0000256" key="1">
    <source>
        <dbReference type="SAM" id="MobiDB-lite"/>
    </source>
</evidence>
<protein>
    <submittedName>
        <fullName evidence="2">Putative secreted protein</fullName>
    </submittedName>
</protein>
<dbReference type="AlphaFoldDB" id="A0A2M4D102"/>
<sequence>MCSSVYYLLFTRVHAVLRPLPDTNPVLIALIIMRFQLPSIQAAAAVTIGMCEFQLAPPIGHFQTFQTFATPPPLLHHRYLLQNSSLLGDFVFGNGKSNQATTEDYRREPIPGYR</sequence>
<feature type="region of interest" description="Disordered" evidence="1">
    <location>
        <begin position="95"/>
        <end position="114"/>
    </location>
</feature>
<accession>A0A2M4D102</accession>
<proteinExistence type="predicted"/>
<reference evidence="2" key="1">
    <citation type="submission" date="2018-01" db="EMBL/GenBank/DDBJ databases">
        <title>An insight into the sialome of Amazonian anophelines.</title>
        <authorList>
            <person name="Ribeiro J.M."/>
            <person name="Scarpassa V."/>
            <person name="Calvo E."/>
        </authorList>
    </citation>
    <scope>NUCLEOTIDE SEQUENCE</scope>
</reference>
<name>A0A2M4D102_ANODA</name>
<organism evidence="2">
    <name type="scientific">Anopheles darlingi</name>
    <name type="common">Mosquito</name>
    <dbReference type="NCBI Taxonomy" id="43151"/>
    <lineage>
        <taxon>Eukaryota</taxon>
        <taxon>Metazoa</taxon>
        <taxon>Ecdysozoa</taxon>
        <taxon>Arthropoda</taxon>
        <taxon>Hexapoda</taxon>
        <taxon>Insecta</taxon>
        <taxon>Pterygota</taxon>
        <taxon>Neoptera</taxon>
        <taxon>Endopterygota</taxon>
        <taxon>Diptera</taxon>
        <taxon>Nematocera</taxon>
        <taxon>Culicoidea</taxon>
        <taxon>Culicidae</taxon>
        <taxon>Anophelinae</taxon>
        <taxon>Anopheles</taxon>
    </lineage>
</organism>